<evidence type="ECO:0000313" key="2">
    <source>
        <dbReference type="EMBL" id="KAK7028151.1"/>
    </source>
</evidence>
<dbReference type="AlphaFoldDB" id="A0AAW0BR17"/>
<dbReference type="EMBL" id="JAYKXP010000090">
    <property type="protein sequence ID" value="KAK7028151.1"/>
    <property type="molecule type" value="Genomic_DNA"/>
</dbReference>
<dbReference type="Proteomes" id="UP001383192">
    <property type="component" value="Unassembled WGS sequence"/>
</dbReference>
<comment type="caution">
    <text evidence="2">The sequence shown here is derived from an EMBL/GenBank/DDBJ whole genome shotgun (WGS) entry which is preliminary data.</text>
</comment>
<evidence type="ECO:0000256" key="1">
    <source>
        <dbReference type="SAM" id="MobiDB-lite"/>
    </source>
</evidence>
<keyword evidence="3" id="KW-1185">Reference proteome</keyword>
<organism evidence="2 3">
    <name type="scientific">Paramarasmius palmivorus</name>
    <dbReference type="NCBI Taxonomy" id="297713"/>
    <lineage>
        <taxon>Eukaryota</taxon>
        <taxon>Fungi</taxon>
        <taxon>Dikarya</taxon>
        <taxon>Basidiomycota</taxon>
        <taxon>Agaricomycotina</taxon>
        <taxon>Agaricomycetes</taxon>
        <taxon>Agaricomycetidae</taxon>
        <taxon>Agaricales</taxon>
        <taxon>Marasmiineae</taxon>
        <taxon>Marasmiaceae</taxon>
        <taxon>Paramarasmius</taxon>
    </lineage>
</organism>
<feature type="region of interest" description="Disordered" evidence="1">
    <location>
        <begin position="178"/>
        <end position="205"/>
    </location>
</feature>
<evidence type="ECO:0000313" key="3">
    <source>
        <dbReference type="Proteomes" id="UP001383192"/>
    </source>
</evidence>
<proteinExistence type="predicted"/>
<feature type="compositionally biased region" description="Acidic residues" evidence="1">
    <location>
        <begin position="191"/>
        <end position="205"/>
    </location>
</feature>
<reference evidence="2 3" key="1">
    <citation type="submission" date="2024-01" db="EMBL/GenBank/DDBJ databases">
        <title>A draft genome for a cacao thread blight-causing isolate of Paramarasmius palmivorus.</title>
        <authorList>
            <person name="Baruah I.K."/>
            <person name="Bukari Y."/>
            <person name="Amoako-Attah I."/>
            <person name="Meinhardt L.W."/>
            <person name="Bailey B.A."/>
            <person name="Cohen S.P."/>
        </authorList>
    </citation>
    <scope>NUCLEOTIDE SEQUENCE [LARGE SCALE GENOMIC DNA]</scope>
    <source>
        <strain evidence="2 3">GH-12</strain>
    </source>
</reference>
<sequence length="205" mass="22698">MKHGSFGAPASQTDLYYCAGSDNFCGYLWKIPPAEELVEKRAVLMSNNWQLEGCNTVGFTENMTALKYVPVELATPSAVLKGHNSIVNTTLIHPYFPLIATAGIERDIRLHNPIKSAPFSQEMELSPTEVRQLTGSSSTEENVAIDALLLGSTDPTESDDSEWDTIKLFDRILRHEGGTDSFDVRPWVPDVDSDADDTEDEKEEC</sequence>
<protein>
    <submittedName>
        <fullName evidence="2">Uncharacterized protein</fullName>
    </submittedName>
</protein>
<accession>A0AAW0BR17</accession>
<gene>
    <name evidence="2" type="ORF">VNI00_014966</name>
</gene>
<name>A0AAW0BR17_9AGAR</name>